<name>A0A2P5WZ00_GOSBA</name>
<protein>
    <submittedName>
        <fullName evidence="1">Uncharacterized protein</fullName>
    </submittedName>
</protein>
<evidence type="ECO:0000313" key="2">
    <source>
        <dbReference type="Proteomes" id="UP000239757"/>
    </source>
</evidence>
<gene>
    <name evidence="1" type="ORF">GOBAR_AA24383</name>
</gene>
<dbReference type="AlphaFoldDB" id="A0A2P5WZ00"/>
<sequence>MEESIEQEIKKLWESSNGPIVEKLERLQIRLIWWASLIKKGRNGLKNKLMKDLDDLLTSDRDADIMAKLIDIRIQLNMKIDKDEIELPGSLISFPRIRGVSSIVDCGLSGERETEEYMSREIVQGSE</sequence>
<dbReference type="EMBL" id="KZ666085">
    <property type="protein sequence ID" value="PPR96289.1"/>
    <property type="molecule type" value="Genomic_DNA"/>
</dbReference>
<accession>A0A2P5WZ00</accession>
<organism evidence="1 2">
    <name type="scientific">Gossypium barbadense</name>
    <name type="common">Sea Island cotton</name>
    <name type="synonym">Hibiscus barbadensis</name>
    <dbReference type="NCBI Taxonomy" id="3634"/>
    <lineage>
        <taxon>Eukaryota</taxon>
        <taxon>Viridiplantae</taxon>
        <taxon>Streptophyta</taxon>
        <taxon>Embryophyta</taxon>
        <taxon>Tracheophyta</taxon>
        <taxon>Spermatophyta</taxon>
        <taxon>Magnoliopsida</taxon>
        <taxon>eudicotyledons</taxon>
        <taxon>Gunneridae</taxon>
        <taxon>Pentapetalae</taxon>
        <taxon>rosids</taxon>
        <taxon>malvids</taxon>
        <taxon>Malvales</taxon>
        <taxon>Malvaceae</taxon>
        <taxon>Malvoideae</taxon>
        <taxon>Gossypium</taxon>
    </lineage>
</organism>
<evidence type="ECO:0000313" key="1">
    <source>
        <dbReference type="EMBL" id="PPR96289.1"/>
    </source>
</evidence>
<dbReference type="Proteomes" id="UP000239757">
    <property type="component" value="Unassembled WGS sequence"/>
</dbReference>
<reference evidence="1 2" key="1">
    <citation type="submission" date="2015-01" db="EMBL/GenBank/DDBJ databases">
        <title>Genome of allotetraploid Gossypium barbadense reveals genomic plasticity and fiber elongation in cotton evolution.</title>
        <authorList>
            <person name="Chen X."/>
            <person name="Liu X."/>
            <person name="Zhao B."/>
            <person name="Zheng H."/>
            <person name="Hu Y."/>
            <person name="Lu G."/>
            <person name="Yang C."/>
            <person name="Chen J."/>
            <person name="Shan C."/>
            <person name="Zhang L."/>
            <person name="Zhou Y."/>
            <person name="Wang L."/>
            <person name="Guo W."/>
            <person name="Bai Y."/>
            <person name="Ruan J."/>
            <person name="Shangguan X."/>
            <person name="Mao Y."/>
            <person name="Jiang J."/>
            <person name="Zhu Y."/>
            <person name="Lei J."/>
            <person name="Kang H."/>
            <person name="Chen S."/>
            <person name="He X."/>
            <person name="Wang R."/>
            <person name="Wang Y."/>
            <person name="Chen J."/>
            <person name="Wang L."/>
            <person name="Yu S."/>
            <person name="Wang B."/>
            <person name="Wei J."/>
            <person name="Song S."/>
            <person name="Lu X."/>
            <person name="Gao Z."/>
            <person name="Gu W."/>
            <person name="Deng X."/>
            <person name="Ma D."/>
            <person name="Wang S."/>
            <person name="Liang W."/>
            <person name="Fang L."/>
            <person name="Cai C."/>
            <person name="Zhu X."/>
            <person name="Zhou B."/>
            <person name="Zhang Y."/>
            <person name="Chen Z."/>
            <person name="Xu S."/>
            <person name="Zhu R."/>
            <person name="Wang S."/>
            <person name="Zhang T."/>
            <person name="Zhao G."/>
        </authorList>
    </citation>
    <scope>NUCLEOTIDE SEQUENCE [LARGE SCALE GENOMIC DNA]</scope>
    <source>
        <strain evidence="2">cv. Xinhai21</strain>
        <tissue evidence="1">Leaf</tissue>
    </source>
</reference>
<proteinExistence type="predicted"/>